<keyword evidence="2" id="KW-1185">Reference proteome</keyword>
<dbReference type="AlphaFoldDB" id="A0A3M7S6I8"/>
<dbReference type="Proteomes" id="UP000276133">
    <property type="component" value="Unassembled WGS sequence"/>
</dbReference>
<gene>
    <name evidence="1" type="ORF">BpHYR1_042466</name>
</gene>
<evidence type="ECO:0000313" key="2">
    <source>
        <dbReference type="Proteomes" id="UP000276133"/>
    </source>
</evidence>
<evidence type="ECO:0000313" key="1">
    <source>
        <dbReference type="EMBL" id="RNA31255.1"/>
    </source>
</evidence>
<accession>A0A3M7S6I8</accession>
<sequence length="95" mass="10742">MYSSISTTSLSKLLELELSSLFIPTRIFSRSFLIDRHASSLTIEPKRVYKYHLKLSLIQSSDPSQVDDCELMSLLSFLSMFESISQSSIKASRSS</sequence>
<proteinExistence type="predicted"/>
<name>A0A3M7S6I8_BRAPC</name>
<dbReference type="EMBL" id="REGN01001962">
    <property type="protein sequence ID" value="RNA31255.1"/>
    <property type="molecule type" value="Genomic_DNA"/>
</dbReference>
<comment type="caution">
    <text evidence="1">The sequence shown here is derived from an EMBL/GenBank/DDBJ whole genome shotgun (WGS) entry which is preliminary data.</text>
</comment>
<reference evidence="1 2" key="1">
    <citation type="journal article" date="2018" name="Sci. Rep.">
        <title>Genomic signatures of local adaptation to the degree of environmental predictability in rotifers.</title>
        <authorList>
            <person name="Franch-Gras L."/>
            <person name="Hahn C."/>
            <person name="Garcia-Roger E.M."/>
            <person name="Carmona M.J."/>
            <person name="Serra M."/>
            <person name="Gomez A."/>
        </authorList>
    </citation>
    <scope>NUCLEOTIDE SEQUENCE [LARGE SCALE GENOMIC DNA]</scope>
    <source>
        <strain evidence="1">HYR1</strain>
    </source>
</reference>
<protein>
    <submittedName>
        <fullName evidence="1">Uncharacterized protein</fullName>
    </submittedName>
</protein>
<organism evidence="1 2">
    <name type="scientific">Brachionus plicatilis</name>
    <name type="common">Marine rotifer</name>
    <name type="synonym">Brachionus muelleri</name>
    <dbReference type="NCBI Taxonomy" id="10195"/>
    <lineage>
        <taxon>Eukaryota</taxon>
        <taxon>Metazoa</taxon>
        <taxon>Spiralia</taxon>
        <taxon>Gnathifera</taxon>
        <taxon>Rotifera</taxon>
        <taxon>Eurotatoria</taxon>
        <taxon>Monogononta</taxon>
        <taxon>Pseudotrocha</taxon>
        <taxon>Ploima</taxon>
        <taxon>Brachionidae</taxon>
        <taxon>Brachionus</taxon>
    </lineage>
</organism>